<gene>
    <name evidence="2" type="ORF">PFISCL1PPCAC_3322</name>
</gene>
<dbReference type="EMBL" id="BTSY01000001">
    <property type="protein sequence ID" value="GMT12025.1"/>
    <property type="molecule type" value="Genomic_DNA"/>
</dbReference>
<dbReference type="PRINTS" id="PR01210">
    <property type="entry name" value="GGTRANSPTASE"/>
</dbReference>
<feature type="non-terminal residue" evidence="2">
    <location>
        <position position="1"/>
    </location>
</feature>
<comment type="caution">
    <text evidence="2">The sequence shown here is derived from an EMBL/GenBank/DDBJ whole genome shotgun (WGS) entry which is preliminary data.</text>
</comment>
<dbReference type="Proteomes" id="UP001432322">
    <property type="component" value="Unassembled WGS sequence"/>
</dbReference>
<keyword evidence="3" id="KW-1185">Reference proteome</keyword>
<evidence type="ECO:0000256" key="1">
    <source>
        <dbReference type="PIRSR" id="PIRSR600101-2"/>
    </source>
</evidence>
<evidence type="ECO:0000313" key="2">
    <source>
        <dbReference type="EMBL" id="GMT12025.1"/>
    </source>
</evidence>
<sequence length="114" mass="11883">RSMIDAGGNGVEAAIAAMFCLGATNPQSSGLGGGFLMTLYNSSTGRCVAIDAREAAPGLATETMFVNNSDAGMHGHLAVAVPSELAGYWEIFRRFGSGRLSWSQLVQPTIESVE</sequence>
<feature type="binding site" evidence="1">
    <location>
        <position position="53"/>
    </location>
    <ligand>
        <name>L-glutamate</name>
        <dbReference type="ChEBI" id="CHEBI:29985"/>
    </ligand>
</feature>
<dbReference type="GO" id="GO:0005886">
    <property type="term" value="C:plasma membrane"/>
    <property type="evidence" value="ECO:0007669"/>
    <property type="project" value="TreeGrafter"/>
</dbReference>
<dbReference type="GO" id="GO:0006751">
    <property type="term" value="P:glutathione catabolic process"/>
    <property type="evidence" value="ECO:0007669"/>
    <property type="project" value="InterPro"/>
</dbReference>
<organism evidence="2 3">
    <name type="scientific">Pristionchus fissidentatus</name>
    <dbReference type="NCBI Taxonomy" id="1538716"/>
    <lineage>
        <taxon>Eukaryota</taxon>
        <taxon>Metazoa</taxon>
        <taxon>Ecdysozoa</taxon>
        <taxon>Nematoda</taxon>
        <taxon>Chromadorea</taxon>
        <taxon>Rhabditida</taxon>
        <taxon>Rhabditina</taxon>
        <taxon>Diplogasteromorpha</taxon>
        <taxon>Diplogasteroidea</taxon>
        <taxon>Neodiplogasteridae</taxon>
        <taxon>Pristionchus</taxon>
    </lineage>
</organism>
<proteinExistence type="predicted"/>
<dbReference type="Pfam" id="PF01019">
    <property type="entry name" value="G_glu_transpept"/>
    <property type="match status" value="1"/>
</dbReference>
<dbReference type="InterPro" id="IPR029055">
    <property type="entry name" value="Ntn_hydrolases_N"/>
</dbReference>
<feature type="non-terminal residue" evidence="2">
    <location>
        <position position="114"/>
    </location>
</feature>
<dbReference type="AlphaFoldDB" id="A0AAV5V0N6"/>
<dbReference type="SUPFAM" id="SSF56235">
    <property type="entry name" value="N-terminal nucleophile aminohydrolases (Ntn hydrolases)"/>
    <property type="match status" value="1"/>
</dbReference>
<reference evidence="2" key="1">
    <citation type="submission" date="2023-10" db="EMBL/GenBank/DDBJ databases">
        <title>Genome assembly of Pristionchus species.</title>
        <authorList>
            <person name="Yoshida K."/>
            <person name="Sommer R.J."/>
        </authorList>
    </citation>
    <scope>NUCLEOTIDE SEQUENCE</scope>
    <source>
        <strain evidence="2">RS5133</strain>
    </source>
</reference>
<dbReference type="PANTHER" id="PTHR11686:SF17">
    <property type="entry name" value="GAMMA-GLUTAMYLTRANSPEPTIDASE 1"/>
    <property type="match status" value="1"/>
</dbReference>
<evidence type="ECO:0008006" key="4">
    <source>
        <dbReference type="Google" id="ProtNLM"/>
    </source>
</evidence>
<name>A0AAV5V0N6_9BILA</name>
<dbReference type="InterPro" id="IPR000101">
    <property type="entry name" value="GGT_peptidase"/>
</dbReference>
<accession>A0AAV5V0N6</accession>
<protein>
    <recommendedName>
        <fullName evidence="4">Gamma-glutamyltransferase</fullName>
    </recommendedName>
</protein>
<evidence type="ECO:0000313" key="3">
    <source>
        <dbReference type="Proteomes" id="UP001432322"/>
    </source>
</evidence>
<dbReference type="GO" id="GO:0036374">
    <property type="term" value="F:glutathione hydrolase activity"/>
    <property type="evidence" value="ECO:0007669"/>
    <property type="project" value="InterPro"/>
</dbReference>
<dbReference type="PANTHER" id="PTHR11686">
    <property type="entry name" value="GAMMA GLUTAMYL TRANSPEPTIDASE"/>
    <property type="match status" value="1"/>
</dbReference>